<dbReference type="STRING" id="1029756.W911_05985"/>
<dbReference type="InterPro" id="IPR013986">
    <property type="entry name" value="DExx_box_DNA_helicase_dom_sf"/>
</dbReference>
<dbReference type="PATRIC" id="fig|1029756.8.peg.1253"/>
<dbReference type="GO" id="GO:0000725">
    <property type="term" value="P:recombinational repair"/>
    <property type="evidence" value="ECO:0007669"/>
    <property type="project" value="TreeGrafter"/>
</dbReference>
<proteinExistence type="predicted"/>
<reference evidence="9 10" key="1">
    <citation type="journal article" date="2014" name="Genome Announc.">
        <title>Complete Genome Sequence of Hyphomicrobium nitrativorans Strain NL23, a Denitrifying Bacterium Isolated from Biofilm of a Methanol-Fed Denitrification System Treating Seawater at the Montreal Biodome.</title>
        <authorList>
            <person name="Martineau C."/>
            <person name="Villeneuve C."/>
            <person name="Mauffrey F."/>
            <person name="Villemur R."/>
        </authorList>
    </citation>
    <scope>NUCLEOTIDE SEQUENCE [LARGE SCALE GENOMIC DNA]</scope>
    <source>
        <strain evidence="9">NL23</strain>
    </source>
</reference>
<evidence type="ECO:0000313" key="10">
    <source>
        <dbReference type="Proteomes" id="UP000018542"/>
    </source>
</evidence>
<protein>
    <recommendedName>
        <fullName evidence="6">DNA 3'-5' helicase II</fullName>
    </recommendedName>
</protein>
<evidence type="ECO:0000256" key="3">
    <source>
        <dbReference type="ARBA" id="ARBA00022806"/>
    </source>
</evidence>
<gene>
    <name evidence="9" type="ORF">W911_05985</name>
</gene>
<keyword evidence="1 7" id="KW-0547">Nucleotide-binding</keyword>
<dbReference type="Proteomes" id="UP000018542">
    <property type="component" value="Chromosome"/>
</dbReference>
<dbReference type="GO" id="GO:0005524">
    <property type="term" value="F:ATP binding"/>
    <property type="evidence" value="ECO:0007669"/>
    <property type="project" value="UniProtKB-UniRule"/>
</dbReference>
<dbReference type="AlphaFoldDB" id="V5SGL5"/>
<dbReference type="KEGG" id="hni:W911_05985"/>
<evidence type="ECO:0000256" key="7">
    <source>
        <dbReference type="PROSITE-ProRule" id="PRU00560"/>
    </source>
</evidence>
<keyword evidence="2 7" id="KW-0378">Hydrolase</keyword>
<keyword evidence="4 7" id="KW-0067">ATP-binding</keyword>
<dbReference type="HOGENOM" id="CLU_004585_8_1_5"/>
<sequence>MIQIPPLTEQLLAELGEELGGCDFTSEDQQRFLSATESCDVQAAPGNGKTTLLVAKLALLSRSWTSRKRGVCVISHTNAAREEIEKKLATHSLASAFLAYPHFIGTVTGFIDRFVALPYLRGLGWGVQRIDDDVFGAIGGSRWRSKPALVTYSEINKGINKRRLEEFVRKLELSEEFVCEAEIPPQRLKVSARAGQPSPQRPTGQALEELKAEITNDGFYRFGDMTALAQQAITRFPEIIQRVRARFPLVLLDEAQDTNGAQLALVNQLFAEGVAYQRLGDQNQTLYEDDDLTPDDYWRAAEDAIPLNKTRRFGTDIASFASRLTVRAPQIIEGVEDAPSRRSLILFDRNSIAGVLPAYAGEVRAYWGQDPGAHLDIRAVASRHNPAAAGRGDWPKTLIDYCPQYRSGRGRQSRPDTLCSVLRQAAILHASHGSPAEIADLMMSGLVILLRHHGVKDERGELATKRSISSILQRRDPKLQLKIRRLMRDRVVLGASAWNEDDWSQLRDELKSLLGMDALSDAARQYLEFVGHGATAAQGERASTVFIHEGMEIKLGSIHSVKGRTVDSILVVETEVWRGTSRDQQAMDLATVLPHAFGLENKDFSANAAQLAAATNVFVAVTRPRKVLCCAMRKIAASDELVAAARAQGWNIIDLTLL</sequence>
<feature type="binding site" evidence="7">
    <location>
        <begin position="43"/>
        <end position="50"/>
    </location>
    <ligand>
        <name>ATP</name>
        <dbReference type="ChEBI" id="CHEBI:30616"/>
    </ligand>
</feature>
<dbReference type="Gene3D" id="3.40.50.300">
    <property type="entry name" value="P-loop containing nucleotide triphosphate hydrolases"/>
    <property type="match status" value="1"/>
</dbReference>
<dbReference type="GO" id="GO:0003677">
    <property type="term" value="F:DNA binding"/>
    <property type="evidence" value="ECO:0007669"/>
    <property type="project" value="UniProtKB-KW"/>
</dbReference>
<dbReference type="EMBL" id="CP006912">
    <property type="protein sequence ID" value="AHB50011.1"/>
    <property type="molecule type" value="Genomic_DNA"/>
</dbReference>
<feature type="domain" description="UvrD-like helicase ATP-binding" evidence="8">
    <location>
        <begin position="22"/>
        <end position="344"/>
    </location>
</feature>
<keyword evidence="10" id="KW-1185">Reference proteome</keyword>
<dbReference type="SUPFAM" id="SSF52540">
    <property type="entry name" value="P-loop containing nucleoside triphosphate hydrolases"/>
    <property type="match status" value="1"/>
</dbReference>
<organism evidence="9 10">
    <name type="scientific">Hyphomicrobium nitrativorans NL23</name>
    <dbReference type="NCBI Taxonomy" id="1029756"/>
    <lineage>
        <taxon>Bacteria</taxon>
        <taxon>Pseudomonadati</taxon>
        <taxon>Pseudomonadota</taxon>
        <taxon>Alphaproteobacteria</taxon>
        <taxon>Hyphomicrobiales</taxon>
        <taxon>Hyphomicrobiaceae</taxon>
        <taxon>Hyphomicrobium</taxon>
    </lineage>
</organism>
<dbReference type="PROSITE" id="PS51198">
    <property type="entry name" value="UVRD_HELICASE_ATP_BIND"/>
    <property type="match status" value="1"/>
</dbReference>
<dbReference type="InterPro" id="IPR000212">
    <property type="entry name" value="DNA_helicase_UvrD/REP"/>
</dbReference>
<dbReference type="Pfam" id="PF00580">
    <property type="entry name" value="UvrD-helicase"/>
    <property type="match status" value="1"/>
</dbReference>
<dbReference type="PANTHER" id="PTHR11070">
    <property type="entry name" value="UVRD / RECB / PCRA DNA HELICASE FAMILY MEMBER"/>
    <property type="match status" value="1"/>
</dbReference>
<dbReference type="GO" id="GO:0016787">
    <property type="term" value="F:hydrolase activity"/>
    <property type="evidence" value="ECO:0007669"/>
    <property type="project" value="UniProtKB-UniRule"/>
</dbReference>
<name>V5SGL5_9HYPH</name>
<evidence type="ECO:0000256" key="6">
    <source>
        <dbReference type="ARBA" id="ARBA00034923"/>
    </source>
</evidence>
<dbReference type="InterPro" id="IPR027417">
    <property type="entry name" value="P-loop_NTPase"/>
</dbReference>
<dbReference type="GO" id="GO:0043138">
    <property type="term" value="F:3'-5' DNA helicase activity"/>
    <property type="evidence" value="ECO:0007669"/>
    <property type="project" value="TreeGrafter"/>
</dbReference>
<dbReference type="InterPro" id="IPR014016">
    <property type="entry name" value="UvrD-like_ATP-bd"/>
</dbReference>
<keyword evidence="3 7" id="KW-0347">Helicase</keyword>
<evidence type="ECO:0000256" key="4">
    <source>
        <dbReference type="ARBA" id="ARBA00022840"/>
    </source>
</evidence>
<dbReference type="RefSeq" id="WP_023786594.1">
    <property type="nucleotide sequence ID" value="NC_022997.1"/>
</dbReference>
<evidence type="ECO:0000256" key="2">
    <source>
        <dbReference type="ARBA" id="ARBA00022801"/>
    </source>
</evidence>
<dbReference type="OrthoDB" id="9810135at2"/>
<evidence type="ECO:0000256" key="5">
    <source>
        <dbReference type="ARBA" id="ARBA00023125"/>
    </source>
</evidence>
<keyword evidence="5" id="KW-0238">DNA-binding</keyword>
<evidence type="ECO:0000256" key="1">
    <source>
        <dbReference type="ARBA" id="ARBA00022741"/>
    </source>
</evidence>
<accession>V5SGL5</accession>
<dbReference type="PANTHER" id="PTHR11070:SF2">
    <property type="entry name" value="ATP-DEPENDENT DNA HELICASE SRS2"/>
    <property type="match status" value="1"/>
</dbReference>
<evidence type="ECO:0000259" key="8">
    <source>
        <dbReference type="PROSITE" id="PS51198"/>
    </source>
</evidence>
<evidence type="ECO:0000313" key="9">
    <source>
        <dbReference type="EMBL" id="AHB50011.1"/>
    </source>
</evidence>
<dbReference type="Gene3D" id="1.10.10.160">
    <property type="match status" value="1"/>
</dbReference>